<dbReference type="SUPFAM" id="SSF46955">
    <property type="entry name" value="Putative DNA-binding domain"/>
    <property type="match status" value="1"/>
</dbReference>
<dbReference type="InterPro" id="IPR010499">
    <property type="entry name" value="AraC_E-bd"/>
</dbReference>
<dbReference type="InterPro" id="IPR009061">
    <property type="entry name" value="DNA-bd_dom_put_sf"/>
</dbReference>
<dbReference type="PANTHER" id="PTHR30204:SF69">
    <property type="entry name" value="MERR-FAMILY TRANSCRIPTIONAL REGULATOR"/>
    <property type="match status" value="1"/>
</dbReference>
<evidence type="ECO:0000256" key="2">
    <source>
        <dbReference type="ARBA" id="ARBA00023015"/>
    </source>
</evidence>
<keyword evidence="3" id="KW-0238">DNA-binding</keyword>
<dbReference type="KEGG" id="ckr:CKR_1930"/>
<dbReference type="HOGENOM" id="CLU_065103_0_0_9"/>
<dbReference type="Gene3D" id="1.10.1660.10">
    <property type="match status" value="1"/>
</dbReference>
<gene>
    <name evidence="7" type="ordered locus">CKR_1930</name>
</gene>
<dbReference type="PANTHER" id="PTHR30204">
    <property type="entry name" value="REDOX-CYCLING DRUG-SENSING TRANSCRIPTIONAL ACTIVATOR SOXR"/>
    <property type="match status" value="1"/>
</dbReference>
<name>B9E3A6_CLOK1</name>
<evidence type="ECO:0000313" key="8">
    <source>
        <dbReference type="Proteomes" id="UP000007969"/>
    </source>
</evidence>
<dbReference type="AlphaFoldDB" id="B9E3A6"/>
<proteinExistence type="predicted"/>
<feature type="coiled-coil region" evidence="5">
    <location>
        <begin position="97"/>
        <end position="131"/>
    </location>
</feature>
<evidence type="ECO:0000256" key="3">
    <source>
        <dbReference type="ARBA" id="ARBA00023125"/>
    </source>
</evidence>
<dbReference type="GO" id="GO:0003700">
    <property type="term" value="F:DNA-binding transcription factor activity"/>
    <property type="evidence" value="ECO:0007669"/>
    <property type="project" value="InterPro"/>
</dbReference>
<evidence type="ECO:0000256" key="5">
    <source>
        <dbReference type="SAM" id="Coils"/>
    </source>
</evidence>
<feature type="domain" description="HTH merR-type" evidence="6">
    <location>
        <begin position="20"/>
        <end position="90"/>
    </location>
</feature>
<dbReference type="SMART" id="SM00422">
    <property type="entry name" value="HTH_MERR"/>
    <property type="match status" value="1"/>
</dbReference>
<dbReference type="CDD" id="cd01107">
    <property type="entry name" value="HTH_BmrR"/>
    <property type="match status" value="1"/>
</dbReference>
<protein>
    <recommendedName>
        <fullName evidence="6">HTH merR-type domain-containing protein</fullName>
    </recommendedName>
</protein>
<dbReference type="Gene3D" id="3.20.80.10">
    <property type="entry name" value="Regulatory factor, effector binding domain"/>
    <property type="match status" value="1"/>
</dbReference>
<dbReference type="InterPro" id="IPR011256">
    <property type="entry name" value="Reg_factor_effector_dom_sf"/>
</dbReference>
<reference evidence="8" key="1">
    <citation type="submission" date="2005-09" db="EMBL/GenBank/DDBJ databases">
        <title>Complete genome sequence of Clostridium kluyveri and comparative genomics of Clostridia species.</title>
        <authorList>
            <person name="Inui M."/>
            <person name="Nonaka H."/>
            <person name="Shinoda Y."/>
            <person name="Ikenaga Y."/>
            <person name="Abe M."/>
            <person name="Naito K."/>
            <person name="Vertes A.A."/>
            <person name="Yukawa H."/>
        </authorList>
    </citation>
    <scope>NUCLEOTIDE SEQUENCE [LARGE SCALE GENOMIC DNA]</scope>
    <source>
        <strain evidence="8">NBRC 12016</strain>
    </source>
</reference>
<keyword evidence="5" id="KW-0175">Coiled coil</keyword>
<evidence type="ECO:0000313" key="7">
    <source>
        <dbReference type="EMBL" id="BAH06981.1"/>
    </source>
</evidence>
<dbReference type="EMBL" id="AP009049">
    <property type="protein sequence ID" value="BAH06981.1"/>
    <property type="molecule type" value="Genomic_DNA"/>
</dbReference>
<dbReference type="RefSeq" id="WP_012620593.1">
    <property type="nucleotide sequence ID" value="NC_011837.1"/>
</dbReference>
<keyword evidence="2" id="KW-0805">Transcription regulation</keyword>
<dbReference type="InterPro" id="IPR000551">
    <property type="entry name" value="MerR-type_HTH_dom"/>
</dbReference>
<evidence type="ECO:0000259" key="6">
    <source>
        <dbReference type="PROSITE" id="PS50937"/>
    </source>
</evidence>
<dbReference type="SMART" id="SM00871">
    <property type="entry name" value="AraC_E_bind"/>
    <property type="match status" value="1"/>
</dbReference>
<organism evidence="7 8">
    <name type="scientific">Clostridium kluyveri (strain NBRC 12016)</name>
    <dbReference type="NCBI Taxonomy" id="583346"/>
    <lineage>
        <taxon>Bacteria</taxon>
        <taxon>Bacillati</taxon>
        <taxon>Bacillota</taxon>
        <taxon>Clostridia</taxon>
        <taxon>Eubacteriales</taxon>
        <taxon>Clostridiaceae</taxon>
        <taxon>Clostridium</taxon>
    </lineage>
</organism>
<keyword evidence="4" id="KW-0804">Transcription</keyword>
<dbReference type="GO" id="GO:0003677">
    <property type="term" value="F:DNA binding"/>
    <property type="evidence" value="ECO:0007669"/>
    <property type="project" value="UniProtKB-KW"/>
</dbReference>
<dbReference type="Proteomes" id="UP000007969">
    <property type="component" value="Chromosome"/>
</dbReference>
<evidence type="ECO:0000256" key="1">
    <source>
        <dbReference type="ARBA" id="ARBA00022491"/>
    </source>
</evidence>
<dbReference type="Pfam" id="PF13411">
    <property type="entry name" value="MerR_1"/>
    <property type="match status" value="1"/>
</dbReference>
<dbReference type="InterPro" id="IPR047057">
    <property type="entry name" value="MerR_fam"/>
</dbReference>
<sequence length="294" mass="34522">MKTKYIYTNIIYEVILIKDRISITDLARLRNVTTETLRHYDRIGLFKPTYVDPKTGYRYYSVLQYEKLGTIKELRQLGMSLKEIKEYFNNRHVTKSLSILTNKHEELKEKIKDLQLLEETLSEKIEFLRNVIAESKMKEIMIKQIPEREIITFGKAINNEIELSYGFLHLENTLEEISPILASNRLGFIISKSDIESCEFNKSSDIFVFTKSPNQINKKNIQKIKAGKYACIYNSGKPWDREESIKKLLQFIHYNHYIIDGDFIEIAQVDITVTDIVEEECFEIQVPIKNSIDT</sequence>
<evidence type="ECO:0000256" key="4">
    <source>
        <dbReference type="ARBA" id="ARBA00023163"/>
    </source>
</evidence>
<keyword evidence="1" id="KW-0678">Repressor</keyword>
<dbReference type="SUPFAM" id="SSF55136">
    <property type="entry name" value="Probable bacterial effector-binding domain"/>
    <property type="match status" value="1"/>
</dbReference>
<dbReference type="PROSITE" id="PS50937">
    <property type="entry name" value="HTH_MERR_2"/>
    <property type="match status" value="1"/>
</dbReference>
<accession>B9E3A6</accession>